<dbReference type="eggNOG" id="COG2153">
    <property type="taxonomic scope" value="Bacteria"/>
</dbReference>
<keyword evidence="5" id="KW-1185">Reference proteome</keyword>
<reference evidence="4 5" key="1">
    <citation type="submission" date="2008-09" db="EMBL/GenBank/DDBJ databases">
        <authorList>
            <person name="Fulton L."/>
            <person name="Clifton S."/>
            <person name="Fulton B."/>
            <person name="Xu J."/>
            <person name="Minx P."/>
            <person name="Pepin K.H."/>
            <person name="Johnson M."/>
            <person name="Thiruvilangam P."/>
            <person name="Bhonagiri V."/>
            <person name="Nash W.E."/>
            <person name="Mardis E.R."/>
            <person name="Wilson R.K."/>
        </authorList>
    </citation>
    <scope>NUCLEOTIDE SEQUENCE [LARGE SCALE GENOMIC DNA]</scope>
    <source>
        <strain evidence="4 5">DSM 13275</strain>
    </source>
</reference>
<evidence type="ECO:0000256" key="1">
    <source>
        <dbReference type="ARBA" id="ARBA00022679"/>
    </source>
</evidence>
<comment type="caution">
    <text evidence="4">The sequence shown here is derived from an EMBL/GenBank/DDBJ whole genome shotgun (WGS) entry which is preliminary data.</text>
</comment>
<dbReference type="CDD" id="cd04301">
    <property type="entry name" value="NAT_SF"/>
    <property type="match status" value="2"/>
</dbReference>
<proteinExistence type="predicted"/>
<dbReference type="Pfam" id="PF00583">
    <property type="entry name" value="Acetyltransf_1"/>
    <property type="match status" value="1"/>
</dbReference>
<dbReference type="PANTHER" id="PTHR43420:SF12">
    <property type="entry name" value="N-ACETYLTRANSFERASE DOMAIN-CONTAINING PROTEIN"/>
    <property type="match status" value="1"/>
</dbReference>
<evidence type="ECO:0000256" key="2">
    <source>
        <dbReference type="ARBA" id="ARBA00023315"/>
    </source>
</evidence>
<keyword evidence="2" id="KW-0012">Acyltransferase</keyword>
<dbReference type="SUPFAM" id="SSF55729">
    <property type="entry name" value="Acyl-CoA N-acyltransferases (Nat)"/>
    <property type="match status" value="2"/>
</dbReference>
<evidence type="ECO:0000313" key="4">
    <source>
        <dbReference type="EMBL" id="EEA85063.1"/>
    </source>
</evidence>
<dbReference type="GO" id="GO:0016747">
    <property type="term" value="F:acyltransferase activity, transferring groups other than amino-acyl groups"/>
    <property type="evidence" value="ECO:0007669"/>
    <property type="project" value="InterPro"/>
</dbReference>
<dbReference type="eggNOG" id="COG0456">
    <property type="taxonomic scope" value="Bacteria"/>
</dbReference>
<keyword evidence="1 4" id="KW-0808">Transferase</keyword>
<dbReference type="Gene3D" id="3.40.630.30">
    <property type="match status" value="2"/>
</dbReference>
<dbReference type="Pfam" id="PF13673">
    <property type="entry name" value="Acetyltransf_10"/>
    <property type="match status" value="1"/>
</dbReference>
<name>B6FZG1_PEPHT</name>
<dbReference type="RefSeq" id="WP_006440186.1">
    <property type="nucleotide sequence ID" value="NZ_DS995356.1"/>
</dbReference>
<feature type="domain" description="N-acetyltransferase" evidence="3">
    <location>
        <begin position="176"/>
        <end position="326"/>
    </location>
</feature>
<dbReference type="HOGENOM" id="CLU_813049_0_0_9"/>
<dbReference type="EMBL" id="ABWP01000054">
    <property type="protein sequence ID" value="EEA85063.1"/>
    <property type="molecule type" value="Genomic_DNA"/>
</dbReference>
<protein>
    <submittedName>
        <fullName evidence="4">Acetyltransferase, GNAT family</fullName>
    </submittedName>
</protein>
<dbReference type="OrthoDB" id="9796171at2"/>
<dbReference type="InterPro" id="IPR000182">
    <property type="entry name" value="GNAT_dom"/>
</dbReference>
<sequence length="341" mass="40130">MFKIKHFNDLTVEEFYEIAKARYEVFACEQHIFEENDFDDTDKVSYHVFSYDNDKIVAYLRIIPKEFSYYENTGIGRVLVLKEYRRSGLAKKMVYFAIDFITEILKEDSISLSAQEYISSLYEKCGFIAVSDVYLEVGIPHVEMEYNKFRDIKVLMEKNNPSEYPKFDLPEGFSLVKYKDGYEKDWAKIQTDLEQFESIDEALKCFKDTFLDVTDDVYKKCFFIQNKDGKNIATASIWNGNHFGKTLQRIHWVAVSKEYQGLGLAKSLVSAALDVFNELGFKDYIYLTSQVSSYKALNIYSKFGFIPYTDKMPINWDMDEKEFEKETKYAWKQINLLSKKK</sequence>
<dbReference type="InterPro" id="IPR016181">
    <property type="entry name" value="Acyl_CoA_acyltransferase"/>
</dbReference>
<evidence type="ECO:0000313" key="5">
    <source>
        <dbReference type="Proteomes" id="UP000003178"/>
    </source>
</evidence>
<accession>B6FZG1</accession>
<organism evidence="4 5">
    <name type="scientific">Peptacetobacter hiranonis (strain DSM 13275 / JCM 10541 / KCTC 15199 / TO-931)</name>
    <name type="common">Clostridium hiranonis</name>
    <dbReference type="NCBI Taxonomy" id="500633"/>
    <lineage>
        <taxon>Bacteria</taxon>
        <taxon>Bacillati</taxon>
        <taxon>Bacillota</taxon>
        <taxon>Clostridia</taxon>
        <taxon>Peptostreptococcales</taxon>
        <taxon>Peptostreptococcaceae</taxon>
        <taxon>Peptacetobacter</taxon>
    </lineage>
</organism>
<evidence type="ECO:0000259" key="3">
    <source>
        <dbReference type="PROSITE" id="PS51186"/>
    </source>
</evidence>
<dbReference type="PANTHER" id="PTHR43420">
    <property type="entry name" value="ACETYLTRANSFERASE"/>
    <property type="match status" value="1"/>
</dbReference>
<dbReference type="Proteomes" id="UP000003178">
    <property type="component" value="Unassembled WGS sequence"/>
</dbReference>
<reference evidence="4 5" key="2">
    <citation type="submission" date="2008-10" db="EMBL/GenBank/DDBJ databases">
        <title>Draft genome sequence of Clostridium hiranonis (DSM 13275).</title>
        <authorList>
            <person name="Sudarsanam P."/>
            <person name="Ley R."/>
            <person name="Guruge J."/>
            <person name="Turnbaugh P.J."/>
            <person name="Mahowald M."/>
            <person name="Liep D."/>
            <person name="Gordon J."/>
        </authorList>
    </citation>
    <scope>NUCLEOTIDE SEQUENCE [LARGE SCALE GENOMIC DNA]</scope>
    <source>
        <strain evidence="4 5">DSM 13275</strain>
    </source>
</reference>
<gene>
    <name evidence="4" type="ORF">CLOHIR_01265</name>
</gene>
<dbReference type="PROSITE" id="PS51186">
    <property type="entry name" value="GNAT"/>
    <property type="match status" value="2"/>
</dbReference>
<feature type="domain" description="N-acetyltransferase" evidence="3">
    <location>
        <begin position="5"/>
        <end position="161"/>
    </location>
</feature>
<dbReference type="InterPro" id="IPR050680">
    <property type="entry name" value="YpeA/RimI_acetyltransf"/>
</dbReference>
<dbReference type="AlphaFoldDB" id="B6FZG1"/>